<organism evidence="9 10">
    <name type="scientific">Providencia stuartii</name>
    <dbReference type="NCBI Taxonomy" id="588"/>
    <lineage>
        <taxon>Bacteria</taxon>
        <taxon>Pseudomonadati</taxon>
        <taxon>Pseudomonadota</taxon>
        <taxon>Gammaproteobacteria</taxon>
        <taxon>Enterobacterales</taxon>
        <taxon>Morganellaceae</taxon>
        <taxon>Providencia</taxon>
    </lineage>
</organism>
<keyword evidence="3 6" id="KW-0732">Signal</keyword>
<comment type="similarity">
    <text evidence="2">Belongs to the periplasmic pilus chaperone family.</text>
</comment>
<evidence type="ECO:0000256" key="2">
    <source>
        <dbReference type="ARBA" id="ARBA00007399"/>
    </source>
</evidence>
<dbReference type="RefSeq" id="WP_070929090.1">
    <property type="nucleotide sequence ID" value="NZ_VAUE01000039.1"/>
</dbReference>
<evidence type="ECO:0000256" key="4">
    <source>
        <dbReference type="ARBA" id="ARBA00022764"/>
    </source>
</evidence>
<dbReference type="GO" id="GO:0071555">
    <property type="term" value="P:cell wall organization"/>
    <property type="evidence" value="ECO:0007669"/>
    <property type="project" value="InterPro"/>
</dbReference>
<feature type="signal peptide" evidence="6">
    <location>
        <begin position="1"/>
        <end position="22"/>
    </location>
</feature>
<keyword evidence="10" id="KW-1185">Reference proteome</keyword>
<evidence type="ECO:0000256" key="5">
    <source>
        <dbReference type="ARBA" id="ARBA00023186"/>
    </source>
</evidence>
<protein>
    <recommendedName>
        <fullName evidence="11">Molecular chaperone</fullName>
    </recommendedName>
</protein>
<dbReference type="AlphaFoldDB" id="A0A1S1HMS1"/>
<evidence type="ECO:0000256" key="1">
    <source>
        <dbReference type="ARBA" id="ARBA00004418"/>
    </source>
</evidence>
<feature type="chain" id="PRO_5010376245" description="Molecular chaperone" evidence="6">
    <location>
        <begin position="23"/>
        <end position="249"/>
    </location>
</feature>
<dbReference type="EMBL" id="LVIE01000190">
    <property type="protein sequence ID" value="OHT23112.1"/>
    <property type="molecule type" value="Genomic_DNA"/>
</dbReference>
<reference evidence="9 10" key="1">
    <citation type="submission" date="2016-03" db="EMBL/GenBank/DDBJ databases">
        <title>Genome sequence of Providencia stuartii strain, isolated from the salivary glands of larval Lucilia sericata.</title>
        <authorList>
            <person name="Yuan Y."/>
            <person name="Zhang Y."/>
            <person name="Fu S."/>
            <person name="Crippen T.L."/>
            <person name="Visi D."/>
            <person name="Benbow M.E."/>
            <person name="Allen M."/>
            <person name="Tomberlin J.K."/>
            <person name="Sze S.-H."/>
            <person name="Tarone A.M."/>
        </authorList>
    </citation>
    <scope>NUCLEOTIDE SEQUENCE [LARGE SCALE GENOMIC DNA]</scope>
    <source>
        <strain evidence="9 10">Crippen</strain>
    </source>
</reference>
<dbReference type="PRINTS" id="PR00969">
    <property type="entry name" value="CHAPERONPILI"/>
</dbReference>
<keyword evidence="4" id="KW-0574">Periplasm</keyword>
<gene>
    <name evidence="9" type="ORF">A3Q29_06670</name>
</gene>
<name>A0A1S1HMS1_PROST</name>
<dbReference type="SUPFAM" id="SSF49584">
    <property type="entry name" value="Periplasmic chaperone C-domain"/>
    <property type="match status" value="1"/>
</dbReference>
<evidence type="ECO:0000313" key="9">
    <source>
        <dbReference type="EMBL" id="OHT23112.1"/>
    </source>
</evidence>
<feature type="domain" description="Pili assembly chaperone C-terminal" evidence="8">
    <location>
        <begin position="184"/>
        <end position="234"/>
    </location>
</feature>
<evidence type="ECO:0000259" key="7">
    <source>
        <dbReference type="Pfam" id="PF00345"/>
    </source>
</evidence>
<evidence type="ECO:0000256" key="6">
    <source>
        <dbReference type="SAM" id="SignalP"/>
    </source>
</evidence>
<dbReference type="InterPro" id="IPR013783">
    <property type="entry name" value="Ig-like_fold"/>
</dbReference>
<dbReference type="PANTHER" id="PTHR30251:SF2">
    <property type="entry name" value="FIMBRIAL CHAPERONE YADV-RELATED"/>
    <property type="match status" value="1"/>
</dbReference>
<dbReference type="InterPro" id="IPR016148">
    <property type="entry name" value="Pili_assmbl_chaperone_C"/>
</dbReference>
<evidence type="ECO:0000313" key="10">
    <source>
        <dbReference type="Proteomes" id="UP000179588"/>
    </source>
</evidence>
<dbReference type="PANTHER" id="PTHR30251">
    <property type="entry name" value="PILUS ASSEMBLY CHAPERONE"/>
    <property type="match status" value="1"/>
</dbReference>
<feature type="domain" description="Pili assembly chaperone N-terminal" evidence="7">
    <location>
        <begin position="35"/>
        <end position="161"/>
    </location>
</feature>
<evidence type="ECO:0008006" key="11">
    <source>
        <dbReference type="Google" id="ProtNLM"/>
    </source>
</evidence>
<sequence length="249" mass="28557">MMRSKIFAFFLLCISFPMTVLANSPTGFDFLLKRYVYNESDTGGISIDMINGNASDYLMEAWIANVDEETLLPKEKQDTESVPFIILPPLKNMKAGSQASWNIRRTGIQINNTNMPKDRESLFWIGIRGVPSEEKTKVENSVTLNIIPNFYFKLLYRPKEIENLKTGDLAKKVKITRNNNVVKIENPTPFYLTFDYLKVAGNEIKNGEREITLIPFSAKEVMLPSNKAGKIEWRFTDEYLMELSKETSN</sequence>
<comment type="subcellular location">
    <subcellularLocation>
        <location evidence="1">Periplasm</location>
    </subcellularLocation>
</comment>
<dbReference type="InterPro" id="IPR008962">
    <property type="entry name" value="PapD-like_sf"/>
</dbReference>
<dbReference type="InterPro" id="IPR016147">
    <property type="entry name" value="Pili_assmbl_chaperone_N"/>
</dbReference>
<dbReference type="InterPro" id="IPR001829">
    <property type="entry name" value="Pili_assmbl_chaperone_bac"/>
</dbReference>
<dbReference type="InterPro" id="IPR036316">
    <property type="entry name" value="Pili_assmbl_chap_C_dom_sf"/>
</dbReference>
<comment type="caution">
    <text evidence="9">The sequence shown here is derived from an EMBL/GenBank/DDBJ whole genome shotgun (WGS) entry which is preliminary data.</text>
</comment>
<dbReference type="SUPFAM" id="SSF49354">
    <property type="entry name" value="PapD-like"/>
    <property type="match status" value="1"/>
</dbReference>
<dbReference type="InterPro" id="IPR050643">
    <property type="entry name" value="Periplasmic_pilus_chap"/>
</dbReference>
<dbReference type="Gene3D" id="2.60.40.10">
    <property type="entry name" value="Immunoglobulins"/>
    <property type="match status" value="2"/>
</dbReference>
<dbReference type="GO" id="GO:0030288">
    <property type="term" value="C:outer membrane-bounded periplasmic space"/>
    <property type="evidence" value="ECO:0007669"/>
    <property type="project" value="InterPro"/>
</dbReference>
<keyword evidence="5" id="KW-0143">Chaperone</keyword>
<evidence type="ECO:0000259" key="8">
    <source>
        <dbReference type="Pfam" id="PF02753"/>
    </source>
</evidence>
<dbReference type="OrthoDB" id="6454474at2"/>
<accession>A0A1S1HMS1</accession>
<dbReference type="Proteomes" id="UP000179588">
    <property type="component" value="Unassembled WGS sequence"/>
</dbReference>
<dbReference type="Pfam" id="PF02753">
    <property type="entry name" value="PapD_C"/>
    <property type="match status" value="1"/>
</dbReference>
<proteinExistence type="inferred from homology"/>
<evidence type="ECO:0000256" key="3">
    <source>
        <dbReference type="ARBA" id="ARBA00022729"/>
    </source>
</evidence>
<dbReference type="Pfam" id="PF00345">
    <property type="entry name" value="PapD_N"/>
    <property type="match status" value="1"/>
</dbReference>